<keyword evidence="3" id="KW-1185">Reference proteome</keyword>
<protein>
    <submittedName>
        <fullName evidence="2">Uncharacterized protein</fullName>
    </submittedName>
</protein>
<dbReference type="Pfam" id="PF15860">
    <property type="entry name" value="DUF4728"/>
    <property type="match status" value="1"/>
</dbReference>
<reference evidence="2" key="1">
    <citation type="journal article" date="2023" name="bioRxiv">
        <title>Scaffold-level genome assemblies of two parasitoid biocontrol wasps reveal the parthenogenesis mechanism and an associated novel virus.</title>
        <authorList>
            <person name="Inwood S."/>
            <person name="Skelly J."/>
            <person name="Guhlin J."/>
            <person name="Harrop T."/>
            <person name="Goldson S."/>
            <person name="Dearden P."/>
        </authorList>
    </citation>
    <scope>NUCLEOTIDE SEQUENCE</scope>
    <source>
        <strain evidence="2">Irish</strain>
        <tissue evidence="2">Whole body</tissue>
    </source>
</reference>
<dbReference type="Proteomes" id="UP001168990">
    <property type="component" value="Unassembled WGS sequence"/>
</dbReference>
<feature type="transmembrane region" description="Helical" evidence="1">
    <location>
        <begin position="74"/>
        <end position="94"/>
    </location>
</feature>
<organism evidence="2 3">
    <name type="scientific">Microctonus aethiopoides</name>
    <dbReference type="NCBI Taxonomy" id="144406"/>
    <lineage>
        <taxon>Eukaryota</taxon>
        <taxon>Metazoa</taxon>
        <taxon>Ecdysozoa</taxon>
        <taxon>Arthropoda</taxon>
        <taxon>Hexapoda</taxon>
        <taxon>Insecta</taxon>
        <taxon>Pterygota</taxon>
        <taxon>Neoptera</taxon>
        <taxon>Endopterygota</taxon>
        <taxon>Hymenoptera</taxon>
        <taxon>Apocrita</taxon>
        <taxon>Ichneumonoidea</taxon>
        <taxon>Braconidae</taxon>
        <taxon>Euphorinae</taxon>
        <taxon>Microctonus</taxon>
    </lineage>
</organism>
<feature type="transmembrane region" description="Helical" evidence="1">
    <location>
        <begin position="114"/>
        <end position="134"/>
    </location>
</feature>
<dbReference type="EMBL" id="JAQQBS010000002">
    <property type="protein sequence ID" value="KAK0172984.1"/>
    <property type="molecule type" value="Genomic_DNA"/>
</dbReference>
<evidence type="ECO:0000313" key="2">
    <source>
        <dbReference type="EMBL" id="KAK0172984.1"/>
    </source>
</evidence>
<keyword evidence="1" id="KW-0812">Transmembrane</keyword>
<reference evidence="2" key="2">
    <citation type="submission" date="2023-03" db="EMBL/GenBank/DDBJ databases">
        <authorList>
            <person name="Inwood S.N."/>
            <person name="Skelly J.G."/>
            <person name="Guhlin J."/>
            <person name="Harrop T.W.R."/>
            <person name="Goldson S.G."/>
            <person name="Dearden P.K."/>
        </authorList>
    </citation>
    <scope>NUCLEOTIDE SEQUENCE</scope>
    <source>
        <strain evidence="2">Irish</strain>
        <tissue evidence="2">Whole body</tissue>
    </source>
</reference>
<keyword evidence="1" id="KW-1133">Transmembrane helix</keyword>
<evidence type="ECO:0000256" key="1">
    <source>
        <dbReference type="SAM" id="Phobius"/>
    </source>
</evidence>
<accession>A0AA39FPF9</accession>
<feature type="transmembrane region" description="Helical" evidence="1">
    <location>
        <begin position="21"/>
        <end position="43"/>
    </location>
</feature>
<gene>
    <name evidence="2" type="ORF">PV328_006241</name>
</gene>
<comment type="caution">
    <text evidence="2">The sequence shown here is derived from an EMBL/GenBank/DDBJ whole genome shotgun (WGS) entry which is preliminary data.</text>
</comment>
<feature type="transmembrane region" description="Helical" evidence="1">
    <location>
        <begin position="49"/>
        <end position="67"/>
    </location>
</feature>
<name>A0AA39FPF9_9HYME</name>
<sequence length="152" mass="17504">MIEESNMVLTMCCGCFTVETGTLMIGILHLVISLASIIVGFVQSIEYSTIIYCIIHFFVSILLVMGVRKRAANYIFPLLNVYCMGLILEFPIIFIENIQDSIGKPILDYLLLHLSWLFGFALCIYFFMVIYSFYQKLLCEKFHSHFVIENSI</sequence>
<proteinExistence type="predicted"/>
<keyword evidence="1" id="KW-0472">Membrane</keyword>
<dbReference type="AlphaFoldDB" id="A0AA39FPF9"/>
<dbReference type="InterPro" id="IPR031720">
    <property type="entry name" value="DUF4728"/>
</dbReference>
<evidence type="ECO:0000313" key="3">
    <source>
        <dbReference type="Proteomes" id="UP001168990"/>
    </source>
</evidence>